<dbReference type="Proteomes" id="UP000460549">
    <property type="component" value="Unassembled WGS sequence"/>
</dbReference>
<gene>
    <name evidence="3" type="ORF">FYJ80_06765</name>
</gene>
<dbReference type="Gene3D" id="3.40.10.10">
    <property type="entry name" value="DNA Methylphosphotriester Repair Domain"/>
    <property type="match status" value="1"/>
</dbReference>
<keyword evidence="4" id="KW-1185">Reference proteome</keyword>
<accession>A0A7X2TQH5</accession>
<organism evidence="3 4">
    <name type="scientific">Bullifex porci</name>
    <dbReference type="NCBI Taxonomy" id="2606638"/>
    <lineage>
        <taxon>Bacteria</taxon>
        <taxon>Pseudomonadati</taxon>
        <taxon>Spirochaetota</taxon>
        <taxon>Spirochaetia</taxon>
        <taxon>Spirochaetales</taxon>
        <taxon>Spirochaetaceae</taxon>
        <taxon>Bullifex</taxon>
    </lineage>
</organism>
<dbReference type="SUPFAM" id="SSF57884">
    <property type="entry name" value="Ada DNA repair protein, N-terminal domain (N-Ada 10)"/>
    <property type="match status" value="1"/>
</dbReference>
<dbReference type="InterPro" id="IPR035451">
    <property type="entry name" value="Ada-like_dom_sf"/>
</dbReference>
<dbReference type="RefSeq" id="WP_154425458.1">
    <property type="nucleotide sequence ID" value="NZ_VUNN01000012.1"/>
</dbReference>
<dbReference type="InterPro" id="IPR044929">
    <property type="entry name" value="DNA/RNA_non-sp_Endonuclease_sf"/>
</dbReference>
<dbReference type="Gene3D" id="3.40.570.10">
    <property type="entry name" value="Extracellular Endonuclease, subunit A"/>
    <property type="match status" value="1"/>
</dbReference>
<feature type="chain" id="PRO_5030895853" description="Type VII secretion system protein EssD-like domain-containing protein" evidence="1">
    <location>
        <begin position="24"/>
        <end position="289"/>
    </location>
</feature>
<name>A0A7X2TQH5_9SPIO</name>
<reference evidence="3 4" key="1">
    <citation type="submission" date="2019-08" db="EMBL/GenBank/DDBJ databases">
        <title>In-depth cultivation of the pig gut microbiome towards novel bacterial diversity and tailored functional studies.</title>
        <authorList>
            <person name="Wylensek D."/>
            <person name="Hitch T.C.A."/>
            <person name="Clavel T."/>
        </authorList>
    </citation>
    <scope>NUCLEOTIDE SEQUENCE [LARGE SCALE GENOMIC DNA]</scope>
    <source>
        <strain evidence="3 4">NM-380-WT-3C1</strain>
    </source>
</reference>
<keyword evidence="1" id="KW-0732">Signal</keyword>
<proteinExistence type="predicted"/>
<feature type="domain" description="Type VII secretion system protein EssD-like" evidence="2">
    <location>
        <begin position="70"/>
        <end position="194"/>
    </location>
</feature>
<dbReference type="AlphaFoldDB" id="A0A7X2TQH5"/>
<feature type="signal peptide" evidence="1">
    <location>
        <begin position="1"/>
        <end position="23"/>
    </location>
</feature>
<evidence type="ECO:0000259" key="2">
    <source>
        <dbReference type="Pfam" id="PF13930"/>
    </source>
</evidence>
<protein>
    <recommendedName>
        <fullName evidence="2">Type VII secretion system protein EssD-like domain-containing protein</fullName>
    </recommendedName>
</protein>
<dbReference type="Pfam" id="PF13930">
    <property type="entry name" value="Endonuclea_NS_2"/>
    <property type="match status" value="1"/>
</dbReference>
<sequence>MRYFTIFFTTLILALVISCSGSTKQPANTGVSYIIAGQSDLLEIRNDNVPYFTAADYEKARSGYFMELSPLDELGRVGSNWGCFDFDHMPTDERTSLSTKPTGWVQKEYDNDIIPTRWIYNRSHIIGFQICGLNDEKRNLMTGTRAFNAGENSMVTFENMTADHMRENRTHHVLYRVTPDFEGSNLLAYGVLIESDCLECDDTADYCVYILNQQYGISIDYRTGDNWLTGENEEITSEWTYILNTGTKKFHLLTCSGAPSPSSKNYQLTDKTRSQVIDEGYSPCGICKP</sequence>
<evidence type="ECO:0000313" key="3">
    <source>
        <dbReference type="EMBL" id="MSU06484.1"/>
    </source>
</evidence>
<dbReference type="PROSITE" id="PS51257">
    <property type="entry name" value="PROKAR_LIPOPROTEIN"/>
    <property type="match status" value="1"/>
</dbReference>
<evidence type="ECO:0000256" key="1">
    <source>
        <dbReference type="SAM" id="SignalP"/>
    </source>
</evidence>
<evidence type="ECO:0000313" key="4">
    <source>
        <dbReference type="Proteomes" id="UP000460549"/>
    </source>
</evidence>
<comment type="caution">
    <text evidence="3">The sequence shown here is derived from an EMBL/GenBank/DDBJ whole genome shotgun (WGS) entry which is preliminary data.</text>
</comment>
<dbReference type="InterPro" id="IPR044927">
    <property type="entry name" value="Endonuclea_NS_2"/>
</dbReference>
<dbReference type="EMBL" id="VUNN01000012">
    <property type="protein sequence ID" value="MSU06484.1"/>
    <property type="molecule type" value="Genomic_DNA"/>
</dbReference>